<dbReference type="Gene3D" id="3.30.9.10">
    <property type="entry name" value="D-Amino Acid Oxidase, subunit A, domain 2"/>
    <property type="match status" value="1"/>
</dbReference>
<dbReference type="AlphaFoldDB" id="A0A562BVD1"/>
<dbReference type="SUPFAM" id="SSF54373">
    <property type="entry name" value="FAD-linked reductases, C-terminal domain"/>
    <property type="match status" value="1"/>
</dbReference>
<accession>A0A562BVD1</accession>
<dbReference type="EMBL" id="VLJN01000002">
    <property type="protein sequence ID" value="TWG88909.1"/>
    <property type="molecule type" value="Genomic_DNA"/>
</dbReference>
<dbReference type="Proteomes" id="UP000318141">
    <property type="component" value="Unassembled WGS sequence"/>
</dbReference>
<evidence type="ECO:0000313" key="4">
    <source>
        <dbReference type="Proteomes" id="UP000318141"/>
    </source>
</evidence>
<reference evidence="3 4" key="1">
    <citation type="submission" date="2019-07" db="EMBL/GenBank/DDBJ databases">
        <title>Genome sequencing of lignin-degrading bacterial isolates.</title>
        <authorList>
            <person name="Gladden J."/>
        </authorList>
    </citation>
    <scope>NUCLEOTIDE SEQUENCE [LARGE SCALE GENOMIC DNA]</scope>
    <source>
        <strain evidence="3 4">J11</strain>
    </source>
</reference>
<feature type="domain" description="FAD dependent oxidoreductase" evidence="2">
    <location>
        <begin position="15"/>
        <end position="408"/>
    </location>
</feature>
<gene>
    <name evidence="3" type="ORF">L602_001000001080</name>
</gene>
<dbReference type="GO" id="GO:0016491">
    <property type="term" value="F:oxidoreductase activity"/>
    <property type="evidence" value="ECO:0007669"/>
    <property type="project" value="UniProtKB-KW"/>
</dbReference>
<keyword evidence="4" id="KW-1185">Reference proteome</keyword>
<proteinExistence type="predicted"/>
<dbReference type="InterPro" id="IPR006076">
    <property type="entry name" value="FAD-dep_OxRdtase"/>
</dbReference>
<evidence type="ECO:0000259" key="2">
    <source>
        <dbReference type="Pfam" id="PF01266"/>
    </source>
</evidence>
<dbReference type="InterPro" id="IPR036188">
    <property type="entry name" value="FAD/NAD-bd_sf"/>
</dbReference>
<dbReference type="Pfam" id="PF01266">
    <property type="entry name" value="DAO"/>
    <property type="match status" value="1"/>
</dbReference>
<dbReference type="GO" id="GO:0005737">
    <property type="term" value="C:cytoplasm"/>
    <property type="evidence" value="ECO:0007669"/>
    <property type="project" value="TreeGrafter"/>
</dbReference>
<protein>
    <submittedName>
        <fullName evidence="3">D-amino-acid dehydrogenase</fullName>
    </submittedName>
</protein>
<dbReference type="Gene3D" id="3.50.50.60">
    <property type="entry name" value="FAD/NAD(P)-binding domain"/>
    <property type="match status" value="2"/>
</dbReference>
<name>A0A562BVD1_9BURK</name>
<evidence type="ECO:0000256" key="1">
    <source>
        <dbReference type="ARBA" id="ARBA00023002"/>
    </source>
</evidence>
<dbReference type="PANTHER" id="PTHR13847">
    <property type="entry name" value="SARCOSINE DEHYDROGENASE-RELATED"/>
    <property type="match status" value="1"/>
</dbReference>
<sequence length="416" mass="44686">MDPSLQPNASSQPSVAIIGAGIVGASIAYQLAKRGATVTLIERDQPGQACSFGNSGAISEGSVAPLAMPGVLASLPGMLLDQNSPLYLPLSYLPRALPWLTRFVLSATPQRVERSARQLHALHAHAIERHAELTREIGVPELLLRRGHLHLYPDAQALQKDAAGWRMRKEYGFAFDTLDRDGIVALEPNVNERYRVGVYLRDHATIVSPLRYVQAIVRAFQARGGVLRQADVAGLERVNTNGGQGWRLRETGGAVSEPFDHVVVAAGAWSRKLLSPLGIDIALESQRGYHVQFRDAAAVVSRTVVLADRKVFVTPMEEGLRVGGTVEIAGLARAPDMRRAAMLERIARETFAGLPDAAPSRWMGHRPCMPDSVPMVGPAAGHPALWLAVGHGHLGLTDSVNTAHHIADGIVAAKAA</sequence>
<organism evidence="3 4">
    <name type="scientific">Cupriavidus gilardii J11</name>
    <dbReference type="NCBI Taxonomy" id="936133"/>
    <lineage>
        <taxon>Bacteria</taxon>
        <taxon>Pseudomonadati</taxon>
        <taxon>Pseudomonadota</taxon>
        <taxon>Betaproteobacteria</taxon>
        <taxon>Burkholderiales</taxon>
        <taxon>Burkholderiaceae</taxon>
        <taxon>Cupriavidus</taxon>
    </lineage>
</organism>
<keyword evidence="1" id="KW-0560">Oxidoreductase</keyword>
<dbReference type="PANTHER" id="PTHR13847:SF289">
    <property type="entry name" value="GLYCINE OXIDASE"/>
    <property type="match status" value="1"/>
</dbReference>
<evidence type="ECO:0000313" key="3">
    <source>
        <dbReference type="EMBL" id="TWG88909.1"/>
    </source>
</evidence>
<dbReference type="SUPFAM" id="SSF51905">
    <property type="entry name" value="FAD/NAD(P)-binding domain"/>
    <property type="match status" value="1"/>
</dbReference>
<comment type="caution">
    <text evidence="3">The sequence shown here is derived from an EMBL/GenBank/DDBJ whole genome shotgun (WGS) entry which is preliminary data.</text>
</comment>